<dbReference type="Pfam" id="PF11954">
    <property type="entry name" value="DUF3471"/>
    <property type="match status" value="1"/>
</dbReference>
<evidence type="ECO:0000313" key="3">
    <source>
        <dbReference type="EMBL" id="MFC6037357.1"/>
    </source>
</evidence>
<dbReference type="PANTHER" id="PTHR46825:SF15">
    <property type="entry name" value="BETA-LACTAMASE-RELATED DOMAIN-CONTAINING PROTEIN"/>
    <property type="match status" value="1"/>
</dbReference>
<protein>
    <submittedName>
        <fullName evidence="3">Serine hydrolase</fullName>
    </submittedName>
</protein>
<sequence>MNRKDSIRRKAFCDQADHSGWTSTSFISGMQENFMRKAALASLVTAIALTTGAVSAADPTPEQIEAYAKKTVDDFKITGLAITVVKGDSIIFQHGYGVRDIRQPDIKVDENTLFPFASIGKAFTTASLAMLVDEGKLNWDDPVRNYIPEFEMSDPYITAEFSVRDLVTHRSGLSLGAGDLLVFPDANPNIKDILAAVKYLPPATSFRSEYAYDNLMYIIAGEVLSRIDGRPWSKVIEERVFKPLKMKSCKALPSQGAEAKNTITQHLRIPGSWEGEPIDPRYVMGDSTAPAGGISCSIADLSKWAQFWLNDATAPSGKRLISEAQVKELWTGVTPQPVNPMMADLGGTHFSLYGLGWGLHDFHGKLLVSHSGGLLGAVSYFGLLPEEDIGVFVTSNDFAFGVSGLALQILNDAAAPNSDSDWIGRLFEYYSNYQETAQQDAGLGADPKKDIAVEPVRPLADYTGTYVDRWYGPVSIETRNSGLFIDMSRSDSLDAPLIPVGPDKFVARWPDRKLNADAYVIFKIIEDKVVGMEMTPVSETTDFSFDFDDLDFVKQP</sequence>
<dbReference type="InterPro" id="IPR001466">
    <property type="entry name" value="Beta-lactam-related"/>
</dbReference>
<dbReference type="Proteomes" id="UP001596116">
    <property type="component" value="Unassembled WGS sequence"/>
</dbReference>
<dbReference type="EMBL" id="JBHPON010000003">
    <property type="protein sequence ID" value="MFC6037357.1"/>
    <property type="molecule type" value="Genomic_DNA"/>
</dbReference>
<proteinExistence type="predicted"/>
<dbReference type="PANTHER" id="PTHR46825">
    <property type="entry name" value="D-ALANYL-D-ALANINE-CARBOXYPEPTIDASE/ENDOPEPTIDASE AMPH"/>
    <property type="match status" value="1"/>
</dbReference>
<dbReference type="InterPro" id="IPR012338">
    <property type="entry name" value="Beta-lactam/transpept-like"/>
</dbReference>
<keyword evidence="3" id="KW-0378">Hydrolase</keyword>
<dbReference type="Gene3D" id="2.40.128.600">
    <property type="match status" value="1"/>
</dbReference>
<dbReference type="Gene3D" id="3.40.710.10">
    <property type="entry name" value="DD-peptidase/beta-lactamase superfamily"/>
    <property type="match status" value="1"/>
</dbReference>
<feature type="domain" description="Beta-lactamase-related" evidence="1">
    <location>
        <begin position="66"/>
        <end position="400"/>
    </location>
</feature>
<dbReference type="SUPFAM" id="SSF56601">
    <property type="entry name" value="beta-lactamase/transpeptidase-like"/>
    <property type="match status" value="1"/>
</dbReference>
<dbReference type="Pfam" id="PF00144">
    <property type="entry name" value="Beta-lactamase"/>
    <property type="match status" value="1"/>
</dbReference>
<evidence type="ECO:0000259" key="2">
    <source>
        <dbReference type="Pfam" id="PF11954"/>
    </source>
</evidence>
<dbReference type="RefSeq" id="WP_379881247.1">
    <property type="nucleotide sequence ID" value="NZ_JBHPON010000003.1"/>
</dbReference>
<dbReference type="InterPro" id="IPR021860">
    <property type="entry name" value="Peptidase_S12_Pab87-rel_C"/>
</dbReference>
<comment type="caution">
    <text evidence="3">The sequence shown here is derived from an EMBL/GenBank/DDBJ whole genome shotgun (WGS) entry which is preliminary data.</text>
</comment>
<dbReference type="InterPro" id="IPR050491">
    <property type="entry name" value="AmpC-like"/>
</dbReference>
<organism evidence="3 4">
    <name type="scientific">Hyphococcus aureus</name>
    <dbReference type="NCBI Taxonomy" id="2666033"/>
    <lineage>
        <taxon>Bacteria</taxon>
        <taxon>Pseudomonadati</taxon>
        <taxon>Pseudomonadota</taxon>
        <taxon>Alphaproteobacteria</taxon>
        <taxon>Parvularculales</taxon>
        <taxon>Parvularculaceae</taxon>
        <taxon>Hyphococcus</taxon>
    </lineage>
</organism>
<evidence type="ECO:0000313" key="4">
    <source>
        <dbReference type="Proteomes" id="UP001596116"/>
    </source>
</evidence>
<evidence type="ECO:0000259" key="1">
    <source>
        <dbReference type="Pfam" id="PF00144"/>
    </source>
</evidence>
<feature type="domain" description="Peptidase S12 Pab87-related C-terminal" evidence="2">
    <location>
        <begin position="455"/>
        <end position="553"/>
    </location>
</feature>
<accession>A0ABW1L419</accession>
<reference evidence="3 4" key="1">
    <citation type="submission" date="2024-09" db="EMBL/GenBank/DDBJ databases">
        <authorList>
            <person name="Zhang Z.-H."/>
        </authorList>
    </citation>
    <scope>NUCLEOTIDE SEQUENCE [LARGE SCALE GENOMIC DNA]</scope>
    <source>
        <strain evidence="3 4">HHTR114</strain>
    </source>
</reference>
<dbReference type="GO" id="GO:0016787">
    <property type="term" value="F:hydrolase activity"/>
    <property type="evidence" value="ECO:0007669"/>
    <property type="project" value="UniProtKB-KW"/>
</dbReference>
<name>A0ABW1L419_9PROT</name>
<keyword evidence="4" id="KW-1185">Reference proteome</keyword>
<gene>
    <name evidence="3" type="ORF">ACFMB1_17500</name>
</gene>